<organism evidence="5 6">
    <name type="scientific">Gluconacetobacter tumulicola</name>
    <dbReference type="NCBI Taxonomy" id="1017177"/>
    <lineage>
        <taxon>Bacteria</taxon>
        <taxon>Pseudomonadati</taxon>
        <taxon>Pseudomonadota</taxon>
        <taxon>Alphaproteobacteria</taxon>
        <taxon>Acetobacterales</taxon>
        <taxon>Acetobacteraceae</taxon>
        <taxon>Gluconacetobacter</taxon>
    </lineage>
</organism>
<evidence type="ECO:0000256" key="1">
    <source>
        <dbReference type="ARBA" id="ARBA00023015"/>
    </source>
</evidence>
<evidence type="ECO:0000313" key="6">
    <source>
        <dbReference type="Proteomes" id="UP000525623"/>
    </source>
</evidence>
<keyword evidence="6" id="KW-1185">Reference proteome</keyword>
<evidence type="ECO:0000256" key="2">
    <source>
        <dbReference type="ARBA" id="ARBA00023125"/>
    </source>
</evidence>
<keyword evidence="2" id="KW-0238">DNA-binding</keyword>
<dbReference type="InterPro" id="IPR009057">
    <property type="entry name" value="Homeodomain-like_sf"/>
</dbReference>
<dbReference type="AlphaFoldDB" id="A0A7W4JEJ9"/>
<dbReference type="InterPro" id="IPR032783">
    <property type="entry name" value="AraC_lig"/>
</dbReference>
<proteinExistence type="predicted"/>
<dbReference type="Gene3D" id="1.10.10.60">
    <property type="entry name" value="Homeodomain-like"/>
    <property type="match status" value="2"/>
</dbReference>
<dbReference type="SUPFAM" id="SSF46689">
    <property type="entry name" value="Homeodomain-like"/>
    <property type="match status" value="2"/>
</dbReference>
<dbReference type="PANTHER" id="PTHR46796:SF13">
    <property type="entry name" value="HTH-TYPE TRANSCRIPTIONAL ACTIVATOR RHAS"/>
    <property type="match status" value="1"/>
</dbReference>
<keyword evidence="1" id="KW-0805">Transcription regulation</keyword>
<dbReference type="InterPro" id="IPR018062">
    <property type="entry name" value="HTH_AraC-typ_CS"/>
</dbReference>
<evidence type="ECO:0000256" key="3">
    <source>
        <dbReference type="ARBA" id="ARBA00023163"/>
    </source>
</evidence>
<gene>
    <name evidence="5" type="ORF">HLH29_11715</name>
</gene>
<accession>A0A7W4JEJ9</accession>
<evidence type="ECO:0000259" key="4">
    <source>
        <dbReference type="PROSITE" id="PS01124"/>
    </source>
</evidence>
<dbReference type="GO" id="GO:0003700">
    <property type="term" value="F:DNA-binding transcription factor activity"/>
    <property type="evidence" value="ECO:0007669"/>
    <property type="project" value="InterPro"/>
</dbReference>
<dbReference type="PROSITE" id="PS01124">
    <property type="entry name" value="HTH_ARAC_FAMILY_2"/>
    <property type="match status" value="1"/>
</dbReference>
<dbReference type="EMBL" id="JABEQL010000014">
    <property type="protein sequence ID" value="MBB2179830.1"/>
    <property type="molecule type" value="Genomic_DNA"/>
</dbReference>
<sequence length="316" mass="34648">MTVDPLAEIVALLQPSASYSKLVEYAGRWRIRRNIEGKPVFFAVLEGACRVVSSGRPPIIVRKGDFVLSPSTNDHVVESIDAPPYGIAMMPTKIGEGRFRIGKPDEPVNLRMQVGLCSFASPDAVLLVSLLPAMIVASDEPRLALLLQLVADETRHSRPGREVVLERLLEVLLIEALRCGADVTSIPSLSRGLADDRLVTALRAMHARPERSWTVAGLAAEAGMSRSAFFARFTRVVGHPPMEYLLAWRMALAKRLLRTRELTIEHIAAQVGYGSGSTFSTAFSRHVGMSPMRYAKAMRIRHDRYSGFPSFGPGGS</sequence>
<dbReference type="Proteomes" id="UP000525623">
    <property type="component" value="Unassembled WGS sequence"/>
</dbReference>
<dbReference type="InterPro" id="IPR018060">
    <property type="entry name" value="HTH_AraC"/>
</dbReference>
<dbReference type="SMART" id="SM00342">
    <property type="entry name" value="HTH_ARAC"/>
    <property type="match status" value="1"/>
</dbReference>
<dbReference type="InterPro" id="IPR050204">
    <property type="entry name" value="AraC_XylS_family_regulators"/>
</dbReference>
<comment type="caution">
    <text evidence="5">The sequence shown here is derived from an EMBL/GenBank/DDBJ whole genome shotgun (WGS) entry which is preliminary data.</text>
</comment>
<dbReference type="Pfam" id="PF12833">
    <property type="entry name" value="HTH_18"/>
    <property type="match status" value="1"/>
</dbReference>
<protein>
    <submittedName>
        <fullName evidence="5">AraC family transcriptional regulator</fullName>
    </submittedName>
</protein>
<dbReference type="Pfam" id="PF12852">
    <property type="entry name" value="Cupin_6"/>
    <property type="match status" value="1"/>
</dbReference>
<dbReference type="RefSeq" id="WP_182967022.1">
    <property type="nucleotide sequence ID" value="NZ_BAABGC010000017.1"/>
</dbReference>
<dbReference type="PROSITE" id="PS00041">
    <property type="entry name" value="HTH_ARAC_FAMILY_1"/>
    <property type="match status" value="1"/>
</dbReference>
<keyword evidence="3" id="KW-0804">Transcription</keyword>
<dbReference type="PANTHER" id="PTHR46796">
    <property type="entry name" value="HTH-TYPE TRANSCRIPTIONAL ACTIVATOR RHAS-RELATED"/>
    <property type="match status" value="1"/>
</dbReference>
<evidence type="ECO:0000313" key="5">
    <source>
        <dbReference type="EMBL" id="MBB2179830.1"/>
    </source>
</evidence>
<name>A0A7W4JEJ9_9PROT</name>
<dbReference type="GO" id="GO:0043565">
    <property type="term" value="F:sequence-specific DNA binding"/>
    <property type="evidence" value="ECO:0007669"/>
    <property type="project" value="InterPro"/>
</dbReference>
<reference evidence="5 6" key="1">
    <citation type="submission" date="2020-04" db="EMBL/GenBank/DDBJ databases">
        <title>Description of novel Gluconacetobacter.</title>
        <authorList>
            <person name="Sombolestani A."/>
        </authorList>
    </citation>
    <scope>NUCLEOTIDE SEQUENCE [LARGE SCALE GENOMIC DNA]</scope>
    <source>
        <strain evidence="5 6">LMG 27725</strain>
    </source>
</reference>
<feature type="domain" description="HTH araC/xylS-type" evidence="4">
    <location>
        <begin position="196"/>
        <end position="297"/>
    </location>
</feature>